<dbReference type="GO" id="GO:0016740">
    <property type="term" value="F:transferase activity"/>
    <property type="evidence" value="ECO:0007669"/>
    <property type="project" value="UniProtKB-KW"/>
</dbReference>
<feature type="domain" description="Glycosyltransferase 2-like" evidence="1">
    <location>
        <begin position="4"/>
        <end position="127"/>
    </location>
</feature>
<dbReference type="InterPro" id="IPR001173">
    <property type="entry name" value="Glyco_trans_2-like"/>
</dbReference>
<keyword evidence="3" id="KW-1185">Reference proteome</keyword>
<dbReference type="KEGG" id="lsz:JCM16776_0372"/>
<dbReference type="Proteomes" id="UP000322617">
    <property type="component" value="Chromosome"/>
</dbReference>
<dbReference type="InterPro" id="IPR029044">
    <property type="entry name" value="Nucleotide-diphossugar_trans"/>
</dbReference>
<keyword evidence="2" id="KW-0808">Transferase</keyword>
<dbReference type="RefSeq" id="WP_018450875.1">
    <property type="nucleotide sequence ID" value="NZ_AP019827.1"/>
</dbReference>
<organism evidence="2 3">
    <name type="scientific">Leptotrichia shahii</name>
    <dbReference type="NCBI Taxonomy" id="157691"/>
    <lineage>
        <taxon>Bacteria</taxon>
        <taxon>Fusobacteriati</taxon>
        <taxon>Fusobacteriota</taxon>
        <taxon>Fusobacteriia</taxon>
        <taxon>Fusobacteriales</taxon>
        <taxon>Leptotrichiaceae</taxon>
        <taxon>Leptotrichia</taxon>
    </lineage>
</organism>
<dbReference type="Gene3D" id="3.90.550.10">
    <property type="entry name" value="Spore Coat Polysaccharide Biosynthesis Protein SpsA, Chain A"/>
    <property type="match status" value="1"/>
</dbReference>
<dbReference type="Pfam" id="PF00535">
    <property type="entry name" value="Glycos_transf_2"/>
    <property type="match status" value="1"/>
</dbReference>
<dbReference type="AlphaFoldDB" id="A0A510JLF7"/>
<dbReference type="STRING" id="1122172.GCA_000373045_01247"/>
<proteinExistence type="predicted"/>
<dbReference type="PANTHER" id="PTHR22916">
    <property type="entry name" value="GLYCOSYLTRANSFERASE"/>
    <property type="match status" value="1"/>
</dbReference>
<dbReference type="SUPFAM" id="SSF53448">
    <property type="entry name" value="Nucleotide-diphospho-sugar transferases"/>
    <property type="match status" value="1"/>
</dbReference>
<evidence type="ECO:0000313" key="3">
    <source>
        <dbReference type="Proteomes" id="UP000322617"/>
    </source>
</evidence>
<evidence type="ECO:0000259" key="1">
    <source>
        <dbReference type="Pfam" id="PF00535"/>
    </source>
</evidence>
<dbReference type="EMBL" id="AP019827">
    <property type="protein sequence ID" value="BBM40159.1"/>
    <property type="molecule type" value="Genomic_DNA"/>
</dbReference>
<name>A0A510JLF7_9FUSO</name>
<evidence type="ECO:0000313" key="2">
    <source>
        <dbReference type="EMBL" id="BBM40159.1"/>
    </source>
</evidence>
<reference evidence="2 3" key="1">
    <citation type="submission" date="2019-07" db="EMBL/GenBank/DDBJ databases">
        <title>Complete Genome Sequence of Leptotrichia shahii Strain JCM 16776.</title>
        <authorList>
            <person name="Watanabe S."/>
            <person name="Cui L."/>
        </authorList>
    </citation>
    <scope>NUCLEOTIDE SEQUENCE [LARGE SCALE GENOMIC DNA]</scope>
    <source>
        <strain evidence="2 3">JCM16776</strain>
    </source>
</reference>
<accession>A0A510JLF7</accession>
<protein>
    <submittedName>
        <fullName evidence="2">Family 2 glycosyl transferase</fullName>
    </submittedName>
</protein>
<dbReference type="CDD" id="cd00761">
    <property type="entry name" value="Glyco_tranf_GTA_type"/>
    <property type="match status" value="1"/>
</dbReference>
<sequence>MKVSLVMPTINVTTELELFLKSLRTQTYKDFELIVVDQNEGNEAFEIVKDYEEEFKIKYAKSDEKGLSLNRNRGLVLMEGEIVGFPDDDCEYQPDTLEKVVAFFERKKNYRIYSCRTLERGKTYGTGVMEKKDMEITKDNVDKTVKSITFFVNYKKDDIILFDENLGVGATFGSGEETDYVLTLLHKGYKGRYFANDIIFHPAKKGNYSDLDRAYKYALGFGALVKKEVKGRKNRFYILKYWKRQFRSFVGMIVTRNRAYHRVVMKGRKIGYKHYELK</sequence>
<gene>
    <name evidence="2" type="ORF">JCM16776_0372</name>
</gene>
<dbReference type="OrthoDB" id="153025at2"/>